<dbReference type="InterPro" id="IPR023213">
    <property type="entry name" value="CAT-like_dom_sf"/>
</dbReference>
<organism evidence="5">
    <name type="scientific">Mesocestoides corti</name>
    <name type="common">Flatworm</name>
    <dbReference type="NCBI Taxonomy" id="53468"/>
    <lineage>
        <taxon>Eukaryota</taxon>
        <taxon>Metazoa</taxon>
        <taxon>Spiralia</taxon>
        <taxon>Lophotrochozoa</taxon>
        <taxon>Platyhelminthes</taxon>
        <taxon>Cestoda</taxon>
        <taxon>Eucestoda</taxon>
        <taxon>Cyclophyllidea</taxon>
        <taxon>Mesocestoididae</taxon>
        <taxon>Mesocestoides</taxon>
    </lineage>
</organism>
<dbReference type="InterPro" id="IPR000542">
    <property type="entry name" value="Carn_acyl_trans"/>
</dbReference>
<dbReference type="AlphaFoldDB" id="A0A5K3F452"/>
<evidence type="ECO:0000256" key="1">
    <source>
        <dbReference type="ARBA" id="ARBA00005232"/>
    </source>
</evidence>
<evidence type="ECO:0000313" key="6">
    <source>
        <dbReference type="WBParaSite" id="MCU_005405-RB"/>
    </source>
</evidence>
<dbReference type="Gene3D" id="3.30.559.70">
    <property type="entry name" value="Choline/Carnitine o-acyltransferase, domain 2"/>
    <property type="match status" value="1"/>
</dbReference>
<dbReference type="Gene3D" id="3.30.559.10">
    <property type="entry name" value="Chloramphenicol acetyltransferase-like domain"/>
    <property type="match status" value="1"/>
</dbReference>
<dbReference type="GO" id="GO:0004095">
    <property type="term" value="F:carnitine O-palmitoyltransferase activity"/>
    <property type="evidence" value="ECO:0007669"/>
    <property type="project" value="TreeGrafter"/>
</dbReference>
<protein>
    <submittedName>
        <fullName evidence="5 6">Carn_acyltransf domain-containing protein</fullName>
    </submittedName>
</protein>
<sequence length="752" mass="85772">MDVDVEDKGLLQAPCYNSLGLLAFIEWFGSLAWPVRPYQVAICFSLAYASDAYFKVPYLEEVKERLTYLNEWWIPSSLGERFARRVELLEFGLLYLALFTWIRRGFLRWVLSYTRWIYYSDPSQDISFWGKCWRYGLWLGAGSSPSTFDTETILPSLPLPSVDLTIKRVMGSLAPYLGTDSARYQEIEVGIKKWAKEQGSGCQRRLRVKKWFSGNYATAWWESYTFLCHRESDFTSPTFYAFQKSSSQFTQNSLARAAVLLYLYGNLRTLLKAGKVKTQTFQGRVPMCMTQWRRLFSTTRIANEDHDELWTYPPSFSKHIVVVHNEHYYKVPLFTKWRRIVSPDLLQKMLHFIVEDSSKKSECEQQPQYSPALLTALNRDEWHECRSDFLTSGANKVALDAVEKAICFVHLATDSAQSVDSFRGKLWLDKCINFVVLKEATVGIHVNWACMDPAVFGTVLERLRVAETASMYDSETGDAVAIHDADHSCDEPIALNWQCVDEMTEIYAGAQKVCLRTVNAVNSCVLYFTEYGRATVKFKWDLSTDGFIQTALHTAFYRMSRKLALCAEIVPCRLFSNGRNETLRSLTTEVANFVRAFNKYMSAKVKNGGGTTDPSEVDKCVTLLRTACQRHQCLLRHALTGKGVDRHLLALKIAHQFRTSVRCEELDRVIQMPFDLVTCRIPNSSSEGAWQIGLPAPVHKGGLSITYACRSDPEAMDFIVSGAGSRASKFVQTLNQTLRDLQDLLQIHPITF</sequence>
<proteinExistence type="inferred from homology"/>
<dbReference type="PANTHER" id="PTHR22589:SF31">
    <property type="entry name" value="CARNITINE O-PALMITOYLTRANSFERASE"/>
    <property type="match status" value="1"/>
</dbReference>
<evidence type="ECO:0000259" key="4">
    <source>
        <dbReference type="Pfam" id="PF00755"/>
    </source>
</evidence>
<evidence type="ECO:0000313" key="5">
    <source>
        <dbReference type="WBParaSite" id="MCU_005405-RA"/>
    </source>
</evidence>
<dbReference type="InterPro" id="IPR039551">
    <property type="entry name" value="Cho/carn_acyl_trans"/>
</dbReference>
<accession>A0A5K3F452</accession>
<dbReference type="WBParaSite" id="MCU_005405-RA">
    <property type="protein sequence ID" value="MCU_005405-RA"/>
    <property type="gene ID" value="MCU_005405"/>
</dbReference>
<dbReference type="InterPro" id="IPR042231">
    <property type="entry name" value="Cho/carn_acyl_trans_2"/>
</dbReference>
<feature type="domain" description="Choline/carnitine acyltransferase" evidence="4">
    <location>
        <begin position="157"/>
        <end position="736"/>
    </location>
</feature>
<evidence type="ECO:0000256" key="2">
    <source>
        <dbReference type="ARBA" id="ARBA00022679"/>
    </source>
</evidence>
<dbReference type="WBParaSite" id="MCU_005405-RB">
    <property type="protein sequence ID" value="MCU_005405-RB"/>
    <property type="gene ID" value="MCU_005405"/>
</dbReference>
<dbReference type="SUPFAM" id="SSF52777">
    <property type="entry name" value="CoA-dependent acyltransferases"/>
    <property type="match status" value="2"/>
</dbReference>
<dbReference type="PANTHER" id="PTHR22589">
    <property type="entry name" value="CARNITINE O-ACYLTRANSFERASE"/>
    <property type="match status" value="1"/>
</dbReference>
<dbReference type="GO" id="GO:0006631">
    <property type="term" value="P:fatty acid metabolic process"/>
    <property type="evidence" value="ECO:0007669"/>
    <property type="project" value="TreeGrafter"/>
</dbReference>
<name>A0A5K3F452_MESCO</name>
<dbReference type="GO" id="GO:0009437">
    <property type="term" value="P:carnitine metabolic process"/>
    <property type="evidence" value="ECO:0007669"/>
    <property type="project" value="TreeGrafter"/>
</dbReference>
<comment type="similarity">
    <text evidence="1">Belongs to the carnitine/choline acetyltransferase family.</text>
</comment>
<dbReference type="GO" id="GO:0005739">
    <property type="term" value="C:mitochondrion"/>
    <property type="evidence" value="ECO:0007669"/>
    <property type="project" value="TreeGrafter"/>
</dbReference>
<dbReference type="Pfam" id="PF00755">
    <property type="entry name" value="Carn_acyltransf"/>
    <property type="match status" value="1"/>
</dbReference>
<reference evidence="5 6" key="1">
    <citation type="submission" date="2019-11" db="UniProtKB">
        <authorList>
            <consortium name="WormBaseParasite"/>
        </authorList>
    </citation>
    <scope>IDENTIFICATION</scope>
</reference>
<evidence type="ECO:0000256" key="3">
    <source>
        <dbReference type="ARBA" id="ARBA00023315"/>
    </source>
</evidence>
<keyword evidence="2" id="KW-0808">Transferase</keyword>
<keyword evidence="3" id="KW-0012">Acyltransferase</keyword>